<protein>
    <submittedName>
        <fullName evidence="1">Uncharacterized protein</fullName>
    </submittedName>
</protein>
<dbReference type="VEuPathDB" id="FungiDB:QG37_07381"/>
<name>A0A0L0NQG1_CANAR</name>
<sequence length="49" mass="5231">MEASVTVLLVSARDAMGKDKAISGETLQGKEMRDRALMTGVVITQCDGF</sequence>
<proteinExistence type="predicted"/>
<comment type="caution">
    <text evidence="1">The sequence shown here is derived from an EMBL/GenBank/DDBJ whole genome shotgun (WGS) entry which is preliminary data.</text>
</comment>
<dbReference type="AlphaFoldDB" id="A0A0L0NQG1"/>
<dbReference type="EMBL" id="LGST01000057">
    <property type="protein sequence ID" value="KND96254.1"/>
    <property type="molecule type" value="Genomic_DNA"/>
</dbReference>
<dbReference type="Proteomes" id="UP000037122">
    <property type="component" value="Unassembled WGS sequence"/>
</dbReference>
<gene>
    <name evidence="1" type="ORF">QG37_07381</name>
</gene>
<reference evidence="2" key="1">
    <citation type="journal article" date="2015" name="BMC Genomics">
        <title>Draft genome of a commonly misdiagnosed multidrug resistant pathogen Candida auris.</title>
        <authorList>
            <person name="Chatterjee S."/>
            <person name="Alampalli S.V."/>
            <person name="Nageshan R.K."/>
            <person name="Chettiar S.T."/>
            <person name="Joshi S."/>
            <person name="Tatu U.S."/>
        </authorList>
    </citation>
    <scope>NUCLEOTIDE SEQUENCE [LARGE SCALE GENOMIC DNA]</scope>
    <source>
        <strain evidence="2">6684</strain>
    </source>
</reference>
<evidence type="ECO:0000313" key="1">
    <source>
        <dbReference type="EMBL" id="KND96254.1"/>
    </source>
</evidence>
<organism evidence="1 2">
    <name type="scientific">Candidozyma auris</name>
    <name type="common">Yeast</name>
    <name type="synonym">Candida auris</name>
    <dbReference type="NCBI Taxonomy" id="498019"/>
    <lineage>
        <taxon>Eukaryota</taxon>
        <taxon>Fungi</taxon>
        <taxon>Dikarya</taxon>
        <taxon>Ascomycota</taxon>
        <taxon>Saccharomycotina</taxon>
        <taxon>Pichiomycetes</taxon>
        <taxon>Metschnikowiaceae</taxon>
        <taxon>Candidozyma</taxon>
    </lineage>
</organism>
<evidence type="ECO:0000313" key="2">
    <source>
        <dbReference type="Proteomes" id="UP000037122"/>
    </source>
</evidence>
<accession>A0A0L0NQG1</accession>